<organism evidence="1 2">
    <name type="scientific">Lipomyces orientalis</name>
    <dbReference type="NCBI Taxonomy" id="1233043"/>
    <lineage>
        <taxon>Eukaryota</taxon>
        <taxon>Fungi</taxon>
        <taxon>Dikarya</taxon>
        <taxon>Ascomycota</taxon>
        <taxon>Saccharomycotina</taxon>
        <taxon>Lipomycetes</taxon>
        <taxon>Lipomycetales</taxon>
        <taxon>Lipomycetaceae</taxon>
        <taxon>Lipomyces</taxon>
    </lineage>
</organism>
<evidence type="ECO:0000313" key="1">
    <source>
        <dbReference type="EMBL" id="KAK9322728.1"/>
    </source>
</evidence>
<proteinExistence type="predicted"/>
<dbReference type="Proteomes" id="UP001489719">
    <property type="component" value="Unassembled WGS sequence"/>
</dbReference>
<sequence length="223" mass="25013">MAMSLFRTSAARRAVMSTRSAPAVISRGKATLPDLDYDFGALEPYISGQIMELHYTKHHQTYVNGYNTAIEKFDSAKDIKSQIELQSLINFHGGGHINHSLFWKNLAPRKDGGGELPGSKSELTKAIEAKYGSYDKLIDTVNAQLAAIQGSGWTWLVQNSVSGDLDIINKPNQDPVTGPYTPLVGIDAWEHAYYLQYKNVKVDYFKAIWNVINWKEAERRFKA</sequence>
<dbReference type="EMBL" id="MU970072">
    <property type="protein sequence ID" value="KAK9322728.1"/>
    <property type="molecule type" value="Genomic_DNA"/>
</dbReference>
<name>A0ACC3TNK9_9ASCO</name>
<gene>
    <name evidence="1" type="ORF">V1517DRAFT_322656</name>
</gene>
<comment type="caution">
    <text evidence="1">The sequence shown here is derived from an EMBL/GenBank/DDBJ whole genome shotgun (WGS) entry which is preliminary data.</text>
</comment>
<reference evidence="2" key="1">
    <citation type="journal article" date="2024" name="Front. Bioeng. Biotechnol.">
        <title>Genome-scale model development and genomic sequencing of the oleaginous clade Lipomyces.</title>
        <authorList>
            <person name="Czajka J.J."/>
            <person name="Han Y."/>
            <person name="Kim J."/>
            <person name="Mondo S.J."/>
            <person name="Hofstad B.A."/>
            <person name="Robles A."/>
            <person name="Haridas S."/>
            <person name="Riley R."/>
            <person name="LaButti K."/>
            <person name="Pangilinan J."/>
            <person name="Andreopoulos W."/>
            <person name="Lipzen A."/>
            <person name="Yan J."/>
            <person name="Wang M."/>
            <person name="Ng V."/>
            <person name="Grigoriev I.V."/>
            <person name="Spatafora J.W."/>
            <person name="Magnuson J.K."/>
            <person name="Baker S.E."/>
            <person name="Pomraning K.R."/>
        </authorList>
    </citation>
    <scope>NUCLEOTIDE SEQUENCE [LARGE SCALE GENOMIC DNA]</scope>
    <source>
        <strain evidence="2">CBS 10300</strain>
    </source>
</reference>
<accession>A0ACC3TNK9</accession>
<keyword evidence="2" id="KW-1185">Reference proteome</keyword>
<evidence type="ECO:0000313" key="2">
    <source>
        <dbReference type="Proteomes" id="UP001489719"/>
    </source>
</evidence>
<protein>
    <submittedName>
        <fullName evidence="1">Manganese/iron superoxide dismutase</fullName>
    </submittedName>
</protein>